<evidence type="ECO:0000313" key="1">
    <source>
        <dbReference type="EMBL" id="KAJ0086911.1"/>
    </source>
</evidence>
<accession>A0ACC1AJR0</accession>
<keyword evidence="2" id="KW-1185">Reference proteome</keyword>
<dbReference type="EMBL" id="CM047906">
    <property type="protein sequence ID" value="KAJ0086911.1"/>
    <property type="molecule type" value="Genomic_DNA"/>
</dbReference>
<evidence type="ECO:0000313" key="2">
    <source>
        <dbReference type="Proteomes" id="UP001164250"/>
    </source>
</evidence>
<organism evidence="1 2">
    <name type="scientific">Pistacia atlantica</name>
    <dbReference type="NCBI Taxonomy" id="434234"/>
    <lineage>
        <taxon>Eukaryota</taxon>
        <taxon>Viridiplantae</taxon>
        <taxon>Streptophyta</taxon>
        <taxon>Embryophyta</taxon>
        <taxon>Tracheophyta</taxon>
        <taxon>Spermatophyta</taxon>
        <taxon>Magnoliopsida</taxon>
        <taxon>eudicotyledons</taxon>
        <taxon>Gunneridae</taxon>
        <taxon>Pentapetalae</taxon>
        <taxon>rosids</taxon>
        <taxon>malvids</taxon>
        <taxon>Sapindales</taxon>
        <taxon>Anacardiaceae</taxon>
        <taxon>Pistacia</taxon>
    </lineage>
</organism>
<protein>
    <submittedName>
        <fullName evidence="1">Uncharacterized protein</fullName>
    </submittedName>
</protein>
<proteinExistence type="predicted"/>
<name>A0ACC1AJR0_9ROSI</name>
<gene>
    <name evidence="1" type="ORF">Patl1_09150</name>
</gene>
<reference evidence="2" key="1">
    <citation type="journal article" date="2023" name="G3 (Bethesda)">
        <title>Genome assembly and association tests identify interacting loci associated with vigor, precocity, and sex in interspecific pistachio rootstocks.</title>
        <authorList>
            <person name="Palmer W."/>
            <person name="Jacygrad E."/>
            <person name="Sagayaradj S."/>
            <person name="Cavanaugh K."/>
            <person name="Han R."/>
            <person name="Bertier L."/>
            <person name="Beede B."/>
            <person name="Kafkas S."/>
            <person name="Golino D."/>
            <person name="Preece J."/>
            <person name="Michelmore R."/>
        </authorList>
    </citation>
    <scope>NUCLEOTIDE SEQUENCE [LARGE SCALE GENOMIC DNA]</scope>
</reference>
<comment type="caution">
    <text evidence="1">The sequence shown here is derived from an EMBL/GenBank/DDBJ whole genome shotgun (WGS) entry which is preliminary data.</text>
</comment>
<dbReference type="Proteomes" id="UP001164250">
    <property type="component" value="Chromosome 10"/>
</dbReference>
<sequence>MLDLDPLNERSSTNPDFPVANRKIAEKMSFTEETEDGNIRKPLLHTGSWYRMGSRQTSIMGSAKVIRESSISVLACVLIVALGPIQFGFTAGYSSPTQDAITEDLRLTVSEFSWFGSLSNVGAMVGAIASGQIAEYIGRKGSLMIAAIPNIIGWLIISFAKDTSFLYMGRILEGFGVGIFSYTVPVYIAEIAPQNLRGALGSVNQLSVTIGIMLAYLLGLFVQWRILAGLGNL</sequence>